<evidence type="ECO:0000256" key="1">
    <source>
        <dbReference type="ARBA" id="ARBA00000085"/>
    </source>
</evidence>
<dbReference type="GO" id="GO:0005886">
    <property type="term" value="C:plasma membrane"/>
    <property type="evidence" value="ECO:0007669"/>
    <property type="project" value="UniProtKB-SubCell"/>
</dbReference>
<protein>
    <recommendedName>
        <fullName evidence="15">Sensory/regulatory protein RpfC</fullName>
        <ecNumber evidence="3">2.7.13.3</ecNumber>
    </recommendedName>
</protein>
<dbReference type="CDD" id="cd19410">
    <property type="entry name" value="HK9-like_sensor"/>
    <property type="match status" value="1"/>
</dbReference>
<dbReference type="PANTHER" id="PTHR45339:SF1">
    <property type="entry name" value="HYBRID SIGNAL TRANSDUCTION HISTIDINE KINASE J"/>
    <property type="match status" value="1"/>
</dbReference>
<dbReference type="PROSITE" id="PS50109">
    <property type="entry name" value="HIS_KIN"/>
    <property type="match status" value="1"/>
</dbReference>
<keyword evidence="13 19" id="KW-0472">Membrane</keyword>
<dbReference type="InterPro" id="IPR003594">
    <property type="entry name" value="HATPase_dom"/>
</dbReference>
<dbReference type="Gene3D" id="3.30.565.10">
    <property type="entry name" value="Histidine kinase-like ATPase, C-terminal domain"/>
    <property type="match status" value="1"/>
</dbReference>
<dbReference type="InterPro" id="IPR005467">
    <property type="entry name" value="His_kinase_dom"/>
</dbReference>
<keyword evidence="6" id="KW-0808">Transferase</keyword>
<evidence type="ECO:0000256" key="18">
    <source>
        <dbReference type="SAM" id="MobiDB-lite"/>
    </source>
</evidence>
<evidence type="ECO:0000256" key="5">
    <source>
        <dbReference type="ARBA" id="ARBA00022553"/>
    </source>
</evidence>
<feature type="region of interest" description="Disordered" evidence="18">
    <location>
        <begin position="191"/>
        <end position="210"/>
    </location>
</feature>
<keyword evidence="5 16" id="KW-0597">Phosphoprotein</keyword>
<evidence type="ECO:0000256" key="16">
    <source>
        <dbReference type="PROSITE-ProRule" id="PRU00169"/>
    </source>
</evidence>
<accession>L8JLE2</accession>
<feature type="region of interest" description="Disordered" evidence="18">
    <location>
        <begin position="218"/>
        <end position="249"/>
    </location>
</feature>
<dbReference type="SUPFAM" id="SSF55874">
    <property type="entry name" value="ATPase domain of HSP90 chaperone/DNA topoisomerase II/histidine kinase"/>
    <property type="match status" value="1"/>
</dbReference>
<name>L8JLE2_9BACT</name>
<dbReference type="Pfam" id="PF00512">
    <property type="entry name" value="HisKA"/>
    <property type="match status" value="1"/>
</dbReference>
<dbReference type="CDD" id="cd00082">
    <property type="entry name" value="HisKA"/>
    <property type="match status" value="1"/>
</dbReference>
<keyword evidence="7 19" id="KW-0812">Transmembrane</keyword>
<dbReference type="InterPro" id="IPR004358">
    <property type="entry name" value="Sig_transdc_His_kin-like_C"/>
</dbReference>
<feature type="transmembrane region" description="Helical" evidence="19">
    <location>
        <begin position="323"/>
        <end position="343"/>
    </location>
</feature>
<dbReference type="SUPFAM" id="SSF47226">
    <property type="entry name" value="Histidine-containing phosphotransfer domain, HPT domain"/>
    <property type="match status" value="1"/>
</dbReference>
<feature type="modified residue" description="4-aspartylphosphate" evidence="16">
    <location>
        <position position="670"/>
    </location>
</feature>
<evidence type="ECO:0000256" key="19">
    <source>
        <dbReference type="SAM" id="Phobius"/>
    </source>
</evidence>
<comment type="subcellular location">
    <subcellularLocation>
        <location evidence="2">Cell membrane</location>
        <topology evidence="2">Multi-pass membrane protein</topology>
    </subcellularLocation>
</comment>
<dbReference type="InterPro" id="IPR036890">
    <property type="entry name" value="HATPase_C_sf"/>
</dbReference>
<evidence type="ECO:0000256" key="17">
    <source>
        <dbReference type="SAM" id="Coils"/>
    </source>
</evidence>
<evidence type="ECO:0000313" key="22">
    <source>
        <dbReference type="EMBL" id="ELR69073.1"/>
    </source>
</evidence>
<feature type="domain" description="Histidine kinase" evidence="20">
    <location>
        <begin position="376"/>
        <end position="597"/>
    </location>
</feature>
<dbReference type="Gene3D" id="1.20.120.160">
    <property type="entry name" value="HPT domain"/>
    <property type="match status" value="1"/>
</dbReference>
<gene>
    <name evidence="22" type="ORF">C900_05462</name>
</gene>
<keyword evidence="11 19" id="KW-1133">Transmembrane helix</keyword>
<comment type="subunit">
    <text evidence="14">At low DSF concentrations, interacts with RpfF.</text>
</comment>
<keyword evidence="12" id="KW-0902">Two-component regulatory system</keyword>
<dbReference type="PRINTS" id="PR00344">
    <property type="entry name" value="BCTRLSENSOR"/>
</dbReference>
<dbReference type="FunFam" id="1.10.287.130:FF:000002">
    <property type="entry name" value="Two-component osmosensing histidine kinase"/>
    <property type="match status" value="1"/>
</dbReference>
<evidence type="ECO:0000259" key="21">
    <source>
        <dbReference type="PROSITE" id="PS50110"/>
    </source>
</evidence>
<dbReference type="PROSITE" id="PS50110">
    <property type="entry name" value="RESPONSE_REGULATORY"/>
    <property type="match status" value="1"/>
</dbReference>
<dbReference type="RefSeq" id="WP_009582553.1">
    <property type="nucleotide sequence ID" value="NZ_AMZN01000084.1"/>
</dbReference>
<dbReference type="CDD" id="cd17546">
    <property type="entry name" value="REC_hyHK_CKI1_RcsC-like"/>
    <property type="match status" value="1"/>
</dbReference>
<dbReference type="InterPro" id="IPR011006">
    <property type="entry name" value="CheY-like_superfamily"/>
</dbReference>
<dbReference type="SUPFAM" id="SSF47384">
    <property type="entry name" value="Homodimeric domain of signal transducing histidine kinase"/>
    <property type="match status" value="1"/>
</dbReference>
<evidence type="ECO:0000256" key="15">
    <source>
        <dbReference type="ARBA" id="ARBA00068150"/>
    </source>
</evidence>
<feature type="compositionally biased region" description="Polar residues" evidence="18">
    <location>
        <begin position="239"/>
        <end position="249"/>
    </location>
</feature>
<dbReference type="STRING" id="1237149.C900_05462"/>
<evidence type="ECO:0000256" key="8">
    <source>
        <dbReference type="ARBA" id="ARBA00022741"/>
    </source>
</evidence>
<dbReference type="InterPro" id="IPR036097">
    <property type="entry name" value="HisK_dim/P_sf"/>
</dbReference>
<evidence type="ECO:0000313" key="23">
    <source>
        <dbReference type="Proteomes" id="UP000011135"/>
    </source>
</evidence>
<evidence type="ECO:0000256" key="14">
    <source>
        <dbReference type="ARBA" id="ARBA00064003"/>
    </source>
</evidence>
<dbReference type="GO" id="GO:0005524">
    <property type="term" value="F:ATP binding"/>
    <property type="evidence" value="ECO:0007669"/>
    <property type="project" value="UniProtKB-KW"/>
</dbReference>
<keyword evidence="10" id="KW-0067">ATP-binding</keyword>
<evidence type="ECO:0000256" key="3">
    <source>
        <dbReference type="ARBA" id="ARBA00012438"/>
    </source>
</evidence>
<comment type="caution">
    <text evidence="22">The sequence shown here is derived from an EMBL/GenBank/DDBJ whole genome shotgun (WGS) entry which is preliminary data.</text>
</comment>
<dbReference type="Pfam" id="PF02518">
    <property type="entry name" value="HATPase_c"/>
    <property type="match status" value="1"/>
</dbReference>
<dbReference type="Pfam" id="PF00072">
    <property type="entry name" value="Response_reg"/>
    <property type="match status" value="1"/>
</dbReference>
<evidence type="ECO:0000256" key="2">
    <source>
        <dbReference type="ARBA" id="ARBA00004651"/>
    </source>
</evidence>
<evidence type="ECO:0000256" key="9">
    <source>
        <dbReference type="ARBA" id="ARBA00022777"/>
    </source>
</evidence>
<dbReference type="SMART" id="SM00387">
    <property type="entry name" value="HATPase_c"/>
    <property type="match status" value="1"/>
</dbReference>
<evidence type="ECO:0000259" key="20">
    <source>
        <dbReference type="PROSITE" id="PS50109"/>
    </source>
</evidence>
<dbReference type="EC" id="2.7.13.3" evidence="3"/>
<feature type="coiled-coil region" evidence="17">
    <location>
        <begin position="346"/>
        <end position="376"/>
    </location>
</feature>
<evidence type="ECO:0000256" key="11">
    <source>
        <dbReference type="ARBA" id="ARBA00022989"/>
    </source>
</evidence>
<keyword evidence="9" id="KW-0418">Kinase</keyword>
<evidence type="ECO:0000256" key="6">
    <source>
        <dbReference type="ARBA" id="ARBA00022679"/>
    </source>
</evidence>
<reference evidence="22 23" key="1">
    <citation type="submission" date="2012-12" db="EMBL/GenBank/DDBJ databases">
        <title>Genome assembly of Fulvivirga imtechensis AK7.</title>
        <authorList>
            <person name="Nupur N."/>
            <person name="Khatri I."/>
            <person name="Kumar R."/>
            <person name="Subramanian S."/>
            <person name="Pinnaka A."/>
        </authorList>
    </citation>
    <scope>NUCLEOTIDE SEQUENCE [LARGE SCALE GENOMIC DNA]</scope>
    <source>
        <strain evidence="22 23">AK7</strain>
    </source>
</reference>
<organism evidence="22 23">
    <name type="scientific">Fulvivirga imtechensis AK7</name>
    <dbReference type="NCBI Taxonomy" id="1237149"/>
    <lineage>
        <taxon>Bacteria</taxon>
        <taxon>Pseudomonadati</taxon>
        <taxon>Bacteroidota</taxon>
        <taxon>Cytophagia</taxon>
        <taxon>Cytophagales</taxon>
        <taxon>Fulvivirgaceae</taxon>
        <taxon>Fulvivirga</taxon>
    </lineage>
</organism>
<sequence length="878" mass="99233">MKGKIILTFVFALLALALIGFIGQMTLTQLIVSIKEESQPNQKLTVLKDILTDLSDAESSVRTYTITRESENLTPFYESITTIDNKMTRLYDLVKNREQLVMIDSMERLIEQKYGTLKELIDIKKDHDTEELFERVLENIAKLRQKDSIPEPIAYRSNRPSESIYDRIQKVEIPKPEREEKKLSIFQRIFGKNHDNDQSSTDDPTEDKPADLAEELSGEDLPHEHIQESQPDSALAKNASKTPILSNNDLSSRDIGRMITKIGQERTQNIKAVKEQELALTVRDNALMQKIQKVANEIEAKEKSISLSRAESAEKATDRAIDLITITLIAALVFFAVLLFIIFNDISRNQKNKEKLRKAKEKAEKLAKVKEEFLSNMSHEIRTPLNSIIGYTEQLEGTPLLQEQKKYLSSIHHSGNHLLRIINDILDYAKLESGKLSLESIGFSAGQNIDEVIESFENHFKKKHLEIRYEISDSVPEVVIGDPVRFKQILINLIGNSIKFTSKGAIEVKLEAKETDKDVARLALTVADTGIGIPPAKVNSIFNDFAQVDSSTTRKYGGTGLGLSIVKKIVEMHDGTISVESEEGKGTAFLIELSYKIGSKEDLKEVQKALPIQYDLLSGKKIMAVDDQEYNLELINVIFNKWKIDGTTFTSAHEAIKAFESEPYDLILMDVQMPEMSGLEATEKIRSIEKKAGKRIPVIALTAAASREEADQCLKAGMDGYVLKPFTQIELYSKLIEMLVPDHRTVLQHATAAPIEDKLNLDDLQKLSNGDAGFVINMLKIFLKNFDVDLSNIYQGLHTRNWYTLRLKSHKMIPPCRHLGLMSLVILLKEIEKESQDGKDLTKVEELLQRVSDTYNEVKPEIQTQITRLEKNLPKSVA</sequence>
<dbReference type="SMART" id="SM00448">
    <property type="entry name" value="REC"/>
    <property type="match status" value="1"/>
</dbReference>
<keyword evidence="17" id="KW-0175">Coiled coil</keyword>
<dbReference type="SUPFAM" id="SSF52172">
    <property type="entry name" value="CheY-like"/>
    <property type="match status" value="1"/>
</dbReference>
<dbReference type="InterPro" id="IPR001789">
    <property type="entry name" value="Sig_transdc_resp-reg_receiver"/>
</dbReference>
<dbReference type="eggNOG" id="COG4251">
    <property type="taxonomic scope" value="Bacteria"/>
</dbReference>
<comment type="catalytic activity">
    <reaction evidence="1">
        <text>ATP + protein L-histidine = ADP + protein N-phospho-L-histidine.</text>
        <dbReference type="EC" id="2.7.13.3"/>
    </reaction>
</comment>
<dbReference type="Proteomes" id="UP000011135">
    <property type="component" value="Unassembled WGS sequence"/>
</dbReference>
<keyword evidence="8" id="KW-0547">Nucleotide-binding</keyword>
<dbReference type="EMBL" id="AMZN01000084">
    <property type="protein sequence ID" value="ELR69073.1"/>
    <property type="molecule type" value="Genomic_DNA"/>
</dbReference>
<dbReference type="OrthoDB" id="9797097at2"/>
<dbReference type="PANTHER" id="PTHR45339">
    <property type="entry name" value="HYBRID SIGNAL TRANSDUCTION HISTIDINE KINASE J"/>
    <property type="match status" value="1"/>
</dbReference>
<dbReference type="AlphaFoldDB" id="L8JLE2"/>
<evidence type="ECO:0000256" key="13">
    <source>
        <dbReference type="ARBA" id="ARBA00023136"/>
    </source>
</evidence>
<evidence type="ECO:0000256" key="10">
    <source>
        <dbReference type="ARBA" id="ARBA00022840"/>
    </source>
</evidence>
<keyword evidence="23" id="KW-1185">Reference proteome</keyword>
<evidence type="ECO:0000256" key="7">
    <source>
        <dbReference type="ARBA" id="ARBA00022692"/>
    </source>
</evidence>
<dbReference type="CDD" id="cd16922">
    <property type="entry name" value="HATPase_EvgS-ArcB-TorS-like"/>
    <property type="match status" value="1"/>
</dbReference>
<dbReference type="Gene3D" id="1.10.287.130">
    <property type="match status" value="1"/>
</dbReference>
<dbReference type="FunFam" id="3.30.565.10:FF:000010">
    <property type="entry name" value="Sensor histidine kinase RcsC"/>
    <property type="match status" value="1"/>
</dbReference>
<keyword evidence="4" id="KW-1003">Cell membrane</keyword>
<dbReference type="Gene3D" id="3.40.50.2300">
    <property type="match status" value="1"/>
</dbReference>
<feature type="domain" description="Response regulatory" evidence="21">
    <location>
        <begin position="621"/>
        <end position="739"/>
    </location>
</feature>
<dbReference type="SMART" id="SM00388">
    <property type="entry name" value="HisKA"/>
    <property type="match status" value="1"/>
</dbReference>
<dbReference type="GO" id="GO:0000155">
    <property type="term" value="F:phosphorelay sensor kinase activity"/>
    <property type="evidence" value="ECO:0007669"/>
    <property type="project" value="InterPro"/>
</dbReference>
<dbReference type="InterPro" id="IPR007891">
    <property type="entry name" value="CHASE3"/>
</dbReference>
<dbReference type="InterPro" id="IPR003661">
    <property type="entry name" value="HisK_dim/P_dom"/>
</dbReference>
<proteinExistence type="predicted"/>
<dbReference type="Pfam" id="PF05227">
    <property type="entry name" value="CHASE3"/>
    <property type="match status" value="1"/>
</dbReference>
<evidence type="ECO:0000256" key="4">
    <source>
        <dbReference type="ARBA" id="ARBA00022475"/>
    </source>
</evidence>
<dbReference type="InterPro" id="IPR036641">
    <property type="entry name" value="HPT_dom_sf"/>
</dbReference>
<evidence type="ECO:0000256" key="12">
    <source>
        <dbReference type="ARBA" id="ARBA00023012"/>
    </source>
</evidence>